<keyword evidence="1" id="KW-0472">Membrane</keyword>
<feature type="chain" id="PRO_5015319727" evidence="2">
    <location>
        <begin position="21"/>
        <end position="236"/>
    </location>
</feature>
<dbReference type="Proteomes" id="UP000186601">
    <property type="component" value="Unassembled WGS sequence"/>
</dbReference>
<proteinExistence type="predicted"/>
<name>A0A2R6RPJ5_9APHY</name>
<keyword evidence="2" id="KW-0732">Signal</keyword>
<evidence type="ECO:0000256" key="1">
    <source>
        <dbReference type="SAM" id="Phobius"/>
    </source>
</evidence>
<reference evidence="3 4" key="1">
    <citation type="submission" date="2018-02" db="EMBL/GenBank/DDBJ databases">
        <title>Genome sequence of the basidiomycete white-rot fungus Phlebia centrifuga.</title>
        <authorList>
            <person name="Granchi Z."/>
            <person name="Peng M."/>
            <person name="de Vries R.P."/>
            <person name="Hilden K."/>
            <person name="Makela M.R."/>
            <person name="Grigoriev I."/>
            <person name="Riley R."/>
        </authorList>
    </citation>
    <scope>NUCLEOTIDE SEQUENCE [LARGE SCALE GENOMIC DNA]</scope>
    <source>
        <strain evidence="3 4">FBCC195</strain>
    </source>
</reference>
<sequence length="236" mass="25649">MYGSSKIILAVCVFLTVAEALAIGIVFGIPKQGSVATNEPSPGLLICADADPATGHWITYYWTAVLVVEFILLSLSVYRGWQSARSGLSSGLMQSLLRDSVIYFVFIFAIYLMNLILWTINIITLDELGTGYSFTVSAVLANRLLISVREKYYTFHGELTQRKTYTTMHFQTGPGAAPAEGDSEGGTTMAAADAATAGLPTLTEGTSTTANSEWGDPMLSVMDEYEMENFSERRGF</sequence>
<accession>A0A2R6RPJ5</accession>
<feature type="transmembrane region" description="Helical" evidence="1">
    <location>
        <begin position="60"/>
        <end position="81"/>
    </location>
</feature>
<gene>
    <name evidence="3" type="ORF">PHLCEN_2v2285</name>
</gene>
<organism evidence="3 4">
    <name type="scientific">Hermanssonia centrifuga</name>
    <dbReference type="NCBI Taxonomy" id="98765"/>
    <lineage>
        <taxon>Eukaryota</taxon>
        <taxon>Fungi</taxon>
        <taxon>Dikarya</taxon>
        <taxon>Basidiomycota</taxon>
        <taxon>Agaricomycotina</taxon>
        <taxon>Agaricomycetes</taxon>
        <taxon>Polyporales</taxon>
        <taxon>Meruliaceae</taxon>
        <taxon>Hermanssonia</taxon>
    </lineage>
</organism>
<evidence type="ECO:0000313" key="3">
    <source>
        <dbReference type="EMBL" id="PSS31958.1"/>
    </source>
</evidence>
<keyword evidence="1" id="KW-0812">Transmembrane</keyword>
<keyword evidence="1" id="KW-1133">Transmembrane helix</keyword>
<protein>
    <submittedName>
        <fullName evidence="3">Uncharacterized protein</fullName>
    </submittedName>
</protein>
<dbReference type="EMBL" id="MLYV02000212">
    <property type="protein sequence ID" value="PSS31958.1"/>
    <property type="molecule type" value="Genomic_DNA"/>
</dbReference>
<feature type="signal peptide" evidence="2">
    <location>
        <begin position="1"/>
        <end position="20"/>
    </location>
</feature>
<keyword evidence="4" id="KW-1185">Reference proteome</keyword>
<dbReference type="OrthoDB" id="2799889at2759"/>
<feature type="transmembrane region" description="Helical" evidence="1">
    <location>
        <begin position="101"/>
        <end position="123"/>
    </location>
</feature>
<evidence type="ECO:0000256" key="2">
    <source>
        <dbReference type="SAM" id="SignalP"/>
    </source>
</evidence>
<feature type="transmembrane region" description="Helical" evidence="1">
    <location>
        <begin position="129"/>
        <end position="146"/>
    </location>
</feature>
<dbReference type="AlphaFoldDB" id="A0A2R6RPJ5"/>
<comment type="caution">
    <text evidence="3">The sequence shown here is derived from an EMBL/GenBank/DDBJ whole genome shotgun (WGS) entry which is preliminary data.</text>
</comment>
<evidence type="ECO:0000313" key="4">
    <source>
        <dbReference type="Proteomes" id="UP000186601"/>
    </source>
</evidence>